<name>A0ABT9ZLA5_9BACI</name>
<gene>
    <name evidence="1" type="ORF">J2S19_004396</name>
</gene>
<dbReference type="EMBL" id="JAUSUD010000029">
    <property type="protein sequence ID" value="MDQ0233071.1"/>
    <property type="molecule type" value="Genomic_DNA"/>
</dbReference>
<evidence type="ECO:0000313" key="2">
    <source>
        <dbReference type="Proteomes" id="UP001234495"/>
    </source>
</evidence>
<proteinExistence type="predicted"/>
<dbReference type="Proteomes" id="UP001234495">
    <property type="component" value="Unassembled WGS sequence"/>
</dbReference>
<sequence>MTMVQGNLEFGLKLIHETINIPVYVMNKSGETIIKYNSKNIVNPLYESRECILDNIPTLDSTKHTPILYTTKYLERLIVIPYHDASTSGTIFLGPTISQKSTLRASNQMENRDFQYVDRNQPLVELRQNSFFHQNPDNEKRVYQYITEGDKEELLLYWKSFKEDGDFEAILSKTSE</sequence>
<protein>
    <submittedName>
        <fullName evidence="1">Uncharacterized protein</fullName>
    </submittedName>
</protein>
<reference evidence="1 2" key="1">
    <citation type="submission" date="2023-07" db="EMBL/GenBank/DDBJ databases">
        <title>Genomic Encyclopedia of Type Strains, Phase IV (KMG-IV): sequencing the most valuable type-strain genomes for metagenomic binning, comparative biology and taxonomic classification.</title>
        <authorList>
            <person name="Goeker M."/>
        </authorList>
    </citation>
    <scope>NUCLEOTIDE SEQUENCE [LARGE SCALE GENOMIC DNA]</scope>
    <source>
        <strain evidence="1 2">DSM 29005</strain>
    </source>
</reference>
<organism evidence="1 2">
    <name type="scientific">Metabacillus malikii</name>
    <dbReference type="NCBI Taxonomy" id="1504265"/>
    <lineage>
        <taxon>Bacteria</taxon>
        <taxon>Bacillati</taxon>
        <taxon>Bacillota</taxon>
        <taxon>Bacilli</taxon>
        <taxon>Bacillales</taxon>
        <taxon>Bacillaceae</taxon>
        <taxon>Metabacillus</taxon>
    </lineage>
</organism>
<comment type="caution">
    <text evidence="1">The sequence shown here is derived from an EMBL/GenBank/DDBJ whole genome shotgun (WGS) entry which is preliminary data.</text>
</comment>
<accession>A0ABT9ZLA5</accession>
<evidence type="ECO:0000313" key="1">
    <source>
        <dbReference type="EMBL" id="MDQ0233071.1"/>
    </source>
</evidence>
<keyword evidence="2" id="KW-1185">Reference proteome</keyword>